<reference evidence="1 2" key="1">
    <citation type="submission" date="2018-08" db="EMBL/GenBank/DDBJ databases">
        <title>A genome reference for cultivated species of the human gut microbiota.</title>
        <authorList>
            <person name="Zou Y."/>
            <person name="Xue W."/>
            <person name="Luo G."/>
        </authorList>
    </citation>
    <scope>NUCLEOTIDE SEQUENCE [LARGE SCALE GENOMIC DNA]</scope>
    <source>
        <strain evidence="1 2">AF36-7BH</strain>
    </source>
</reference>
<proteinExistence type="predicted"/>
<dbReference type="AlphaFoldDB" id="A0A415MES6"/>
<evidence type="ECO:0000313" key="2">
    <source>
        <dbReference type="Proteomes" id="UP000285201"/>
    </source>
</evidence>
<comment type="caution">
    <text evidence="1">The sequence shown here is derived from an EMBL/GenBank/DDBJ whole genome shotgun (WGS) entry which is preliminary data.</text>
</comment>
<organism evidence="1 2">
    <name type="scientific">Lachnospira eligens</name>
    <dbReference type="NCBI Taxonomy" id="39485"/>
    <lineage>
        <taxon>Bacteria</taxon>
        <taxon>Bacillati</taxon>
        <taxon>Bacillota</taxon>
        <taxon>Clostridia</taxon>
        <taxon>Lachnospirales</taxon>
        <taxon>Lachnospiraceae</taxon>
        <taxon>Lachnospira</taxon>
    </lineage>
</organism>
<protein>
    <submittedName>
        <fullName evidence="1">Uncharacterized protein</fullName>
    </submittedName>
</protein>
<evidence type="ECO:0000313" key="1">
    <source>
        <dbReference type="EMBL" id="RHL71109.1"/>
    </source>
</evidence>
<gene>
    <name evidence="1" type="ORF">DW007_02895</name>
</gene>
<dbReference type="Proteomes" id="UP000285201">
    <property type="component" value="Unassembled WGS sequence"/>
</dbReference>
<name>A0A415MES6_9FIRM</name>
<dbReference type="EMBL" id="QROY01000002">
    <property type="protein sequence ID" value="RHL71109.1"/>
    <property type="molecule type" value="Genomic_DNA"/>
</dbReference>
<accession>A0A415MES6</accession>
<sequence length="66" mass="7893">MVICRNCLIPMVETMSFQPGERNRHNRYCKCPKCKRETKHIKIMNSELSFGEYMNKEIQKAGRRND</sequence>